<dbReference type="PANTHER" id="PTHR13355:SF11">
    <property type="entry name" value="GLUCOSAMINE 6-PHOSPHATE N-ACETYLTRANSFERASE"/>
    <property type="match status" value="1"/>
</dbReference>
<evidence type="ECO:0000256" key="6">
    <source>
        <dbReference type="RuleBase" id="RU365086"/>
    </source>
</evidence>
<gene>
    <name evidence="8" type="ORF">CANARDRAFT_27454</name>
</gene>
<feature type="domain" description="N-acetyltransferase" evidence="7">
    <location>
        <begin position="10"/>
        <end position="152"/>
    </location>
</feature>
<comment type="similarity">
    <text evidence="2 6">Belongs to the acetyltransferase family. GNA1 subfamily.</text>
</comment>
<evidence type="ECO:0000256" key="3">
    <source>
        <dbReference type="ARBA" id="ARBA00022679"/>
    </source>
</evidence>
<comment type="catalytic activity">
    <reaction evidence="5 6">
        <text>D-glucosamine 6-phosphate + acetyl-CoA = N-acetyl-D-glucosamine 6-phosphate + CoA + H(+)</text>
        <dbReference type="Rhea" id="RHEA:10292"/>
        <dbReference type="ChEBI" id="CHEBI:15378"/>
        <dbReference type="ChEBI" id="CHEBI:57287"/>
        <dbReference type="ChEBI" id="CHEBI:57288"/>
        <dbReference type="ChEBI" id="CHEBI:57513"/>
        <dbReference type="ChEBI" id="CHEBI:58725"/>
        <dbReference type="EC" id="2.3.1.4"/>
    </reaction>
</comment>
<reference evidence="9" key="1">
    <citation type="submission" date="2016-04" db="EMBL/GenBank/DDBJ databases">
        <title>Comparative genomics of biotechnologically important yeasts.</title>
        <authorList>
            <consortium name="DOE Joint Genome Institute"/>
            <person name="Riley R."/>
            <person name="Haridas S."/>
            <person name="Wolfe K.H."/>
            <person name="Lopes M.R."/>
            <person name="Hittinger C.T."/>
            <person name="Goker M."/>
            <person name="Salamov A."/>
            <person name="Wisecaver J."/>
            <person name="Long T.M."/>
            <person name="Aerts A.L."/>
            <person name="Barry K."/>
            <person name="Choi C."/>
            <person name="Clum A."/>
            <person name="Coughlan A.Y."/>
            <person name="Deshpande S."/>
            <person name="Douglass A.P."/>
            <person name="Hanson S.J."/>
            <person name="Klenk H.-P."/>
            <person name="Labutti K."/>
            <person name="Lapidus A."/>
            <person name="Lindquist E."/>
            <person name="Lipzen A."/>
            <person name="Meier-Kolthoff J.P."/>
            <person name="Ohm R.A."/>
            <person name="Otillar R.P."/>
            <person name="Pangilinan J."/>
            <person name="Peng Y."/>
            <person name="Rokas A."/>
            <person name="Rosa C.A."/>
            <person name="Scheuner C."/>
            <person name="Sibirny A.A."/>
            <person name="Slot J.C."/>
            <person name="Stielow J.B."/>
            <person name="Sun H."/>
            <person name="Kurtzman C.P."/>
            <person name="Blackwell M."/>
            <person name="Grigoriev I.V."/>
            <person name="Jeffries T.W."/>
        </authorList>
    </citation>
    <scope>NUCLEOTIDE SEQUENCE [LARGE SCALE GENOMIC DNA]</scope>
    <source>
        <strain evidence="9">NRRL YB-2248</strain>
    </source>
</reference>
<proteinExistence type="inferred from homology"/>
<dbReference type="CDD" id="cd04301">
    <property type="entry name" value="NAT_SF"/>
    <property type="match status" value="1"/>
</dbReference>
<dbReference type="UniPathway" id="UPA00113">
    <property type="reaction ID" value="UER00529"/>
</dbReference>
<dbReference type="OrthoDB" id="10039976at2759"/>
<keyword evidence="9" id="KW-1185">Reference proteome</keyword>
<name>A0A1E4T377_9ASCO</name>
<evidence type="ECO:0000259" key="7">
    <source>
        <dbReference type="PROSITE" id="PS51186"/>
    </source>
</evidence>
<dbReference type="InterPro" id="IPR016181">
    <property type="entry name" value="Acyl_CoA_acyltransferase"/>
</dbReference>
<dbReference type="EC" id="2.3.1.4" evidence="6"/>
<evidence type="ECO:0000256" key="4">
    <source>
        <dbReference type="ARBA" id="ARBA00023315"/>
    </source>
</evidence>
<dbReference type="Pfam" id="PF00583">
    <property type="entry name" value="Acetyltransf_1"/>
    <property type="match status" value="1"/>
</dbReference>
<dbReference type="Proteomes" id="UP000094801">
    <property type="component" value="Unassembled WGS sequence"/>
</dbReference>
<organism evidence="8 9">
    <name type="scientific">[Candida] arabinofermentans NRRL YB-2248</name>
    <dbReference type="NCBI Taxonomy" id="983967"/>
    <lineage>
        <taxon>Eukaryota</taxon>
        <taxon>Fungi</taxon>
        <taxon>Dikarya</taxon>
        <taxon>Ascomycota</taxon>
        <taxon>Saccharomycotina</taxon>
        <taxon>Pichiomycetes</taxon>
        <taxon>Pichiales</taxon>
        <taxon>Pichiaceae</taxon>
        <taxon>Ogataea</taxon>
        <taxon>Ogataea/Candida clade</taxon>
    </lineage>
</organism>
<dbReference type="GO" id="GO:0006048">
    <property type="term" value="P:UDP-N-acetylglucosamine biosynthetic process"/>
    <property type="evidence" value="ECO:0007669"/>
    <property type="project" value="UniProtKB-UniRule"/>
</dbReference>
<evidence type="ECO:0000313" key="9">
    <source>
        <dbReference type="Proteomes" id="UP000094801"/>
    </source>
</evidence>
<dbReference type="Gene3D" id="3.40.630.30">
    <property type="match status" value="1"/>
</dbReference>
<dbReference type="PANTHER" id="PTHR13355">
    <property type="entry name" value="GLUCOSAMINE 6-PHOSPHATE N-ACETYLTRANSFERASE"/>
    <property type="match status" value="1"/>
</dbReference>
<evidence type="ECO:0000256" key="5">
    <source>
        <dbReference type="ARBA" id="ARBA00048964"/>
    </source>
</evidence>
<dbReference type="PROSITE" id="PS51186">
    <property type="entry name" value="GNAT"/>
    <property type="match status" value="1"/>
</dbReference>
<dbReference type="SUPFAM" id="SSF55729">
    <property type="entry name" value="Acyl-CoA N-acyltransferases (Nat)"/>
    <property type="match status" value="1"/>
</dbReference>
<evidence type="ECO:0000256" key="1">
    <source>
        <dbReference type="ARBA" id="ARBA00004832"/>
    </source>
</evidence>
<evidence type="ECO:0000256" key="2">
    <source>
        <dbReference type="ARBA" id="ARBA00006048"/>
    </source>
</evidence>
<dbReference type="EMBL" id="KV453850">
    <property type="protein sequence ID" value="ODV86199.1"/>
    <property type="molecule type" value="Genomic_DNA"/>
</dbReference>
<dbReference type="GO" id="GO:0004343">
    <property type="term" value="F:glucosamine 6-phosphate N-acetyltransferase activity"/>
    <property type="evidence" value="ECO:0007669"/>
    <property type="project" value="UniProtKB-UniRule"/>
</dbReference>
<evidence type="ECO:0000313" key="8">
    <source>
        <dbReference type="EMBL" id="ODV86199.1"/>
    </source>
</evidence>
<dbReference type="AlphaFoldDB" id="A0A1E4T377"/>
<dbReference type="FunFam" id="3.40.630.30:FF:000105">
    <property type="entry name" value="Glucosamine 6-phosphate N-acetyltransferase"/>
    <property type="match status" value="1"/>
</dbReference>
<keyword evidence="4 6" id="KW-0012">Acyltransferase</keyword>
<protein>
    <recommendedName>
        <fullName evidence="6">Glucosamine 6-phosphate N-acetyltransferase</fullName>
        <ecNumber evidence="6">2.3.1.4</ecNumber>
    </recommendedName>
</protein>
<dbReference type="InterPro" id="IPR000182">
    <property type="entry name" value="GNAT_dom"/>
</dbReference>
<dbReference type="InterPro" id="IPR039143">
    <property type="entry name" value="GNPNAT1-like"/>
</dbReference>
<sequence>MDLPTLPEGYKIRPISKTDYSNGVLETLATLTTVGPITQTNFEKVIEKWHAHPDIYKTLVIVDDTNQVAAIGTLLIELKLIHDCSNVGHIEDIAVNSKHQGLKFGKFLILKLIELAKLCDCYKVILDCDVKNQGFYEKCGLKTAGLEMEYRF</sequence>
<dbReference type="STRING" id="983967.A0A1E4T377"/>
<comment type="pathway">
    <text evidence="1 6">Nucleotide-sugar biosynthesis; UDP-N-acetyl-alpha-D-glucosamine biosynthesis; N-acetyl-alpha-D-glucosamine 1-phosphate from alpha-D-glucosamine 6-phosphate (route I): step 1/2.</text>
</comment>
<keyword evidence="3 6" id="KW-0808">Transferase</keyword>
<accession>A0A1E4T377</accession>